<dbReference type="KEGG" id="more:E1B28_010742"/>
<keyword evidence="2" id="KW-1185">Reference proteome</keyword>
<name>A0A9P7RTP4_9AGAR</name>
<dbReference type="GeneID" id="66079817"/>
<reference evidence="1" key="1">
    <citation type="journal article" date="2021" name="Genome Biol. Evol.">
        <title>The assembled and annotated genome of the fairy-ring fungus Marasmius oreades.</title>
        <authorList>
            <person name="Hiltunen M."/>
            <person name="Ament-Velasquez S.L."/>
            <person name="Johannesson H."/>
        </authorList>
    </citation>
    <scope>NUCLEOTIDE SEQUENCE</scope>
    <source>
        <strain evidence="1">03SP1</strain>
    </source>
</reference>
<dbReference type="RefSeq" id="XP_043005501.1">
    <property type="nucleotide sequence ID" value="XM_043155719.1"/>
</dbReference>
<dbReference type="EMBL" id="CM032187">
    <property type="protein sequence ID" value="KAG7089031.1"/>
    <property type="molecule type" value="Genomic_DNA"/>
</dbReference>
<dbReference type="AlphaFoldDB" id="A0A9P7RTP4"/>
<evidence type="ECO:0000313" key="2">
    <source>
        <dbReference type="Proteomes" id="UP001049176"/>
    </source>
</evidence>
<comment type="caution">
    <text evidence="1">The sequence shown here is derived from an EMBL/GenBank/DDBJ whole genome shotgun (WGS) entry which is preliminary data.</text>
</comment>
<accession>A0A9P7RTP4</accession>
<dbReference type="Proteomes" id="UP001049176">
    <property type="component" value="Chromosome 7"/>
</dbReference>
<protein>
    <submittedName>
        <fullName evidence="1">Uncharacterized protein</fullName>
    </submittedName>
</protein>
<organism evidence="1 2">
    <name type="scientific">Marasmius oreades</name>
    <name type="common">fairy-ring Marasmius</name>
    <dbReference type="NCBI Taxonomy" id="181124"/>
    <lineage>
        <taxon>Eukaryota</taxon>
        <taxon>Fungi</taxon>
        <taxon>Dikarya</taxon>
        <taxon>Basidiomycota</taxon>
        <taxon>Agaricomycotina</taxon>
        <taxon>Agaricomycetes</taxon>
        <taxon>Agaricomycetidae</taxon>
        <taxon>Agaricales</taxon>
        <taxon>Marasmiineae</taxon>
        <taxon>Marasmiaceae</taxon>
        <taxon>Marasmius</taxon>
    </lineage>
</organism>
<sequence>MLVPSYHDCLNHWSNRSTIWRAHSNSWPPPTHRLPQAAGYKGLKARFKASSRISYIRWRFEVQTCVEDRRSSQTIYTQDWHRLVFFRYDHHSDSQFLYTTTNRHPGSTFSSNIQPAQPPGSLKIDFYRCSFR</sequence>
<evidence type="ECO:0000313" key="1">
    <source>
        <dbReference type="EMBL" id="KAG7089031.1"/>
    </source>
</evidence>
<gene>
    <name evidence="1" type="ORF">E1B28_010742</name>
</gene>
<proteinExistence type="predicted"/>